<feature type="transmembrane region" description="Helical" evidence="8">
    <location>
        <begin position="380"/>
        <end position="398"/>
    </location>
</feature>
<evidence type="ECO:0000256" key="5">
    <source>
        <dbReference type="ARBA" id="ARBA00022989"/>
    </source>
</evidence>
<reference evidence="10 11" key="2">
    <citation type="journal article" date="2012" name="Open Biol.">
        <title>Characteristics of nucleosomes and linker DNA regions on the genome of the basidiomycete Mixia osmundae revealed by mono- and dinucleosome mapping.</title>
        <authorList>
            <person name="Nishida H."/>
            <person name="Kondo S."/>
            <person name="Matsumoto T."/>
            <person name="Suzuki Y."/>
            <person name="Yoshikawa H."/>
            <person name="Taylor T.D."/>
            <person name="Sugiyama J."/>
        </authorList>
    </citation>
    <scope>NUCLEOTIDE SEQUENCE [LARGE SCALE GENOMIC DNA]</scope>
    <source>
        <strain evidence="11">CBS 9802 / IAM 14324 / JCM 22182 / KY 12970</strain>
    </source>
</reference>
<dbReference type="PANTHER" id="PTHR23501:SF102">
    <property type="entry name" value="DRUG TRANSPORTER, PUTATIVE (AFU_ORTHOLOGUE AFUA_3G08530)-RELATED"/>
    <property type="match status" value="1"/>
</dbReference>
<evidence type="ECO:0000256" key="7">
    <source>
        <dbReference type="SAM" id="MobiDB-lite"/>
    </source>
</evidence>
<dbReference type="STRING" id="764103.G7DSB7"/>
<evidence type="ECO:0000256" key="8">
    <source>
        <dbReference type="SAM" id="Phobius"/>
    </source>
</evidence>
<comment type="subcellular location">
    <subcellularLocation>
        <location evidence="1">Endomembrane system</location>
        <topology evidence="1">Multi-pass membrane protein</topology>
    </subcellularLocation>
</comment>
<dbReference type="Gene3D" id="1.20.1720.10">
    <property type="entry name" value="Multidrug resistance protein D"/>
    <property type="match status" value="1"/>
</dbReference>
<gene>
    <name evidence="10" type="primary">Mo00118</name>
    <name evidence="10" type="ORF">E5Q_00118</name>
</gene>
<feature type="transmembrane region" description="Helical" evidence="8">
    <location>
        <begin position="316"/>
        <end position="335"/>
    </location>
</feature>
<keyword evidence="3" id="KW-0813">Transport</keyword>
<dbReference type="InterPro" id="IPR011701">
    <property type="entry name" value="MFS"/>
</dbReference>
<dbReference type="CDD" id="cd17502">
    <property type="entry name" value="MFS_Azr1_MDR_like"/>
    <property type="match status" value="1"/>
</dbReference>
<dbReference type="RefSeq" id="XP_014569514.1">
    <property type="nucleotide sequence ID" value="XM_014714028.1"/>
</dbReference>
<dbReference type="PRINTS" id="PR01036">
    <property type="entry name" value="TCRTETB"/>
</dbReference>
<keyword evidence="6 8" id="KW-0472">Membrane</keyword>
<evidence type="ECO:0000256" key="3">
    <source>
        <dbReference type="ARBA" id="ARBA00022448"/>
    </source>
</evidence>
<feature type="transmembrane region" description="Helical" evidence="8">
    <location>
        <begin position="355"/>
        <end position="373"/>
    </location>
</feature>
<feature type="transmembrane region" description="Helical" evidence="8">
    <location>
        <begin position="245"/>
        <end position="262"/>
    </location>
</feature>
<feature type="transmembrane region" description="Helical" evidence="8">
    <location>
        <begin position="274"/>
        <end position="295"/>
    </location>
</feature>
<dbReference type="InterPro" id="IPR020846">
    <property type="entry name" value="MFS_dom"/>
</dbReference>
<name>G7DSB7_MIXOS</name>
<keyword evidence="11" id="KW-1185">Reference proteome</keyword>
<comment type="caution">
    <text evidence="10">The sequence shown here is derived from an EMBL/GenBank/DDBJ whole genome shotgun (WGS) entry which is preliminary data.</text>
</comment>
<keyword evidence="4 8" id="KW-0812">Transmembrane</keyword>
<dbReference type="Pfam" id="PF07690">
    <property type="entry name" value="MFS_1"/>
    <property type="match status" value="1"/>
</dbReference>
<dbReference type="GO" id="GO:0012505">
    <property type="term" value="C:endomembrane system"/>
    <property type="evidence" value="ECO:0007669"/>
    <property type="project" value="UniProtKB-SubCell"/>
</dbReference>
<dbReference type="InParanoid" id="G7DSB7"/>
<evidence type="ECO:0000313" key="10">
    <source>
        <dbReference type="EMBL" id="GAA93477.1"/>
    </source>
</evidence>
<feature type="transmembrane region" description="Helical" evidence="8">
    <location>
        <begin position="86"/>
        <end position="105"/>
    </location>
</feature>
<dbReference type="FunCoup" id="G7DSB7">
    <property type="interactions" value="17"/>
</dbReference>
<feature type="transmembrane region" description="Helical" evidence="8">
    <location>
        <begin position="442"/>
        <end position="465"/>
    </location>
</feature>
<dbReference type="FunFam" id="1.20.1720.10:FF:000013">
    <property type="entry name" value="Related to multidrug resistance proteins"/>
    <property type="match status" value="1"/>
</dbReference>
<dbReference type="HOGENOM" id="CLU_000960_22_0_1"/>
<evidence type="ECO:0000259" key="9">
    <source>
        <dbReference type="PROSITE" id="PS50850"/>
    </source>
</evidence>
<dbReference type="InterPro" id="IPR036259">
    <property type="entry name" value="MFS_trans_sf"/>
</dbReference>
<dbReference type="Proteomes" id="UP000009131">
    <property type="component" value="Unassembled WGS sequence"/>
</dbReference>
<dbReference type="Gene3D" id="1.20.1250.20">
    <property type="entry name" value="MFS general substrate transporter like domains"/>
    <property type="match status" value="1"/>
</dbReference>
<proteinExistence type="inferred from homology"/>
<feature type="transmembrane region" description="Helical" evidence="8">
    <location>
        <begin position="203"/>
        <end position="225"/>
    </location>
</feature>
<feature type="region of interest" description="Disordered" evidence="7">
    <location>
        <begin position="1"/>
        <end position="40"/>
    </location>
</feature>
<feature type="transmembrane region" description="Helical" evidence="8">
    <location>
        <begin position="49"/>
        <end position="74"/>
    </location>
</feature>
<dbReference type="GO" id="GO:0022857">
    <property type="term" value="F:transmembrane transporter activity"/>
    <property type="evidence" value="ECO:0007669"/>
    <property type="project" value="InterPro"/>
</dbReference>
<dbReference type="AlphaFoldDB" id="G7DSB7"/>
<feature type="region of interest" description="Disordered" evidence="7">
    <location>
        <begin position="554"/>
        <end position="591"/>
    </location>
</feature>
<evidence type="ECO:0000256" key="4">
    <source>
        <dbReference type="ARBA" id="ARBA00022692"/>
    </source>
</evidence>
<comment type="similarity">
    <text evidence="2">Belongs to the major facilitator superfamily.</text>
</comment>
<feature type="transmembrane region" description="Helical" evidence="8">
    <location>
        <begin position="520"/>
        <end position="537"/>
    </location>
</feature>
<protein>
    <recommendedName>
        <fullName evidence="9">Major facilitator superfamily (MFS) profile domain-containing protein</fullName>
    </recommendedName>
</protein>
<feature type="domain" description="Major facilitator superfamily (MFS) profile" evidence="9">
    <location>
        <begin position="52"/>
        <end position="544"/>
    </location>
</feature>
<evidence type="ECO:0000256" key="1">
    <source>
        <dbReference type="ARBA" id="ARBA00004127"/>
    </source>
</evidence>
<evidence type="ECO:0000256" key="2">
    <source>
        <dbReference type="ARBA" id="ARBA00008335"/>
    </source>
</evidence>
<feature type="compositionally biased region" description="Polar residues" evidence="7">
    <location>
        <begin position="11"/>
        <end position="23"/>
    </location>
</feature>
<feature type="transmembrane region" description="Helical" evidence="8">
    <location>
        <begin position="175"/>
        <end position="197"/>
    </location>
</feature>
<sequence length="623" mass="66701">MDTIEQRPSADASNDSKSVSPTRQPKEKREKAGAKWQAQETQEIPKNNLFLVFTGLMLTVFLAAMDQTILAPAIPTIVRDLNDPRGYSWIGSAYLLTAAAFSPLYGKLSDLIGRKIVLYFGIAMFLFGSALCGAAKNMVWLCSARGVQGIGGGAIIQMVQIVISDIVPLKDRGKYAGAIGSVWGIASIIGPTLGGLLVQRVSWVWIFYINLPTGGFAAALLFFFLNVNPPSKKRTLRQHIRAFDFSGLFFLVVGVVCLLVAFNLGETDWSAPPTIALLVVGPVLLVAGVFNEIYVEQYLQREPIVPPRLFHTRTTGIVLFTVFIHAFSFFGVSYVLPTYFQILGSNALLSGVKMLPLSLGSAVMAIVSGQIVARTGKYKPSMWCGWFFMTLGFGLLILLRANSSIAEQEILPLIAAVGIGQLFQTPLLALQASIPMASMATATGAFGFIRTLSGAIGIAVSGSIYGSLAKRNLMNIPNFDASVIGGLNNVLATNLPDLKHLQPPELREEIMAAFCDGIRIFYVVCAPLCFIGFLSTFGMRSYSLNREVVRLPGKDKIAPGDPVPTDAAKSDDIEKGSIQSEKDEGEAEKSAAPISTIVAASAAGAMPGQMGATNGVNDVPTAP</sequence>
<dbReference type="SUPFAM" id="SSF103473">
    <property type="entry name" value="MFS general substrate transporter"/>
    <property type="match status" value="1"/>
</dbReference>
<dbReference type="PROSITE" id="PS50850">
    <property type="entry name" value="MFS"/>
    <property type="match status" value="1"/>
</dbReference>
<dbReference type="PANTHER" id="PTHR23501">
    <property type="entry name" value="MAJOR FACILITATOR SUPERFAMILY"/>
    <property type="match status" value="1"/>
</dbReference>
<organism evidence="10 11">
    <name type="scientific">Mixia osmundae (strain CBS 9802 / IAM 14324 / JCM 22182 / KY 12970)</name>
    <dbReference type="NCBI Taxonomy" id="764103"/>
    <lineage>
        <taxon>Eukaryota</taxon>
        <taxon>Fungi</taxon>
        <taxon>Dikarya</taxon>
        <taxon>Basidiomycota</taxon>
        <taxon>Pucciniomycotina</taxon>
        <taxon>Mixiomycetes</taxon>
        <taxon>Mixiales</taxon>
        <taxon>Mixiaceae</taxon>
        <taxon>Mixia</taxon>
    </lineage>
</organism>
<dbReference type="GO" id="GO:0005886">
    <property type="term" value="C:plasma membrane"/>
    <property type="evidence" value="ECO:0007669"/>
    <property type="project" value="TreeGrafter"/>
</dbReference>
<feature type="transmembrane region" description="Helical" evidence="8">
    <location>
        <begin position="146"/>
        <end position="163"/>
    </location>
</feature>
<feature type="compositionally biased region" description="Basic and acidic residues" evidence="7">
    <location>
        <begin position="24"/>
        <end position="33"/>
    </location>
</feature>
<evidence type="ECO:0000313" key="11">
    <source>
        <dbReference type="Proteomes" id="UP000009131"/>
    </source>
</evidence>
<keyword evidence="5 8" id="KW-1133">Transmembrane helix</keyword>
<dbReference type="EMBL" id="BABT02000005">
    <property type="protein sequence ID" value="GAA93477.1"/>
    <property type="molecule type" value="Genomic_DNA"/>
</dbReference>
<feature type="transmembrane region" description="Helical" evidence="8">
    <location>
        <begin position="117"/>
        <end position="140"/>
    </location>
</feature>
<dbReference type="eggNOG" id="KOG0254">
    <property type="taxonomic scope" value="Eukaryota"/>
</dbReference>
<accession>G7DSB7</accession>
<evidence type="ECO:0000256" key="6">
    <source>
        <dbReference type="ARBA" id="ARBA00023136"/>
    </source>
</evidence>
<reference evidence="10 11" key="1">
    <citation type="journal article" date="2011" name="J. Gen. Appl. Microbiol.">
        <title>Draft genome sequencing of the enigmatic basidiomycete Mixia osmundae.</title>
        <authorList>
            <person name="Nishida H."/>
            <person name="Nagatsuka Y."/>
            <person name="Sugiyama J."/>
        </authorList>
    </citation>
    <scope>NUCLEOTIDE SEQUENCE [LARGE SCALE GENOMIC DNA]</scope>
    <source>
        <strain evidence="11">CBS 9802 / IAM 14324 / JCM 22182 / KY 12970</strain>
    </source>
</reference>
<dbReference type="OrthoDB" id="10021397at2759"/>
<dbReference type="OMA" id="FTQTIGW"/>